<keyword evidence="8" id="KW-1185">Reference proteome</keyword>
<organism evidence="7 8">
    <name type="scientific">Discina gigas</name>
    <dbReference type="NCBI Taxonomy" id="1032678"/>
    <lineage>
        <taxon>Eukaryota</taxon>
        <taxon>Fungi</taxon>
        <taxon>Dikarya</taxon>
        <taxon>Ascomycota</taxon>
        <taxon>Pezizomycotina</taxon>
        <taxon>Pezizomycetes</taxon>
        <taxon>Pezizales</taxon>
        <taxon>Discinaceae</taxon>
        <taxon>Discina</taxon>
    </lineage>
</organism>
<keyword evidence="4" id="KW-1133">Transmembrane helix</keyword>
<comment type="subcellular location">
    <subcellularLocation>
        <location evidence="1">Membrane</location>
    </subcellularLocation>
</comment>
<evidence type="ECO:0000313" key="8">
    <source>
        <dbReference type="Proteomes" id="UP001447188"/>
    </source>
</evidence>
<feature type="region of interest" description="Disordered" evidence="6">
    <location>
        <begin position="1"/>
        <end position="44"/>
    </location>
</feature>
<dbReference type="EMBL" id="JBBBZM010000013">
    <property type="protein sequence ID" value="KAL0639266.1"/>
    <property type="molecule type" value="Genomic_DNA"/>
</dbReference>
<feature type="compositionally biased region" description="Polar residues" evidence="6">
    <location>
        <begin position="15"/>
        <end position="30"/>
    </location>
</feature>
<feature type="compositionally biased region" description="Low complexity" evidence="6">
    <location>
        <begin position="31"/>
        <end position="41"/>
    </location>
</feature>
<reference evidence="7 8" key="1">
    <citation type="submission" date="2024-02" db="EMBL/GenBank/DDBJ databases">
        <title>Discinaceae phylogenomics.</title>
        <authorList>
            <person name="Dirks A.C."/>
            <person name="James T.Y."/>
        </authorList>
    </citation>
    <scope>NUCLEOTIDE SEQUENCE [LARGE SCALE GENOMIC DNA]</scope>
    <source>
        <strain evidence="7 8">ACD0624</strain>
    </source>
</reference>
<feature type="compositionally biased region" description="Polar residues" evidence="6">
    <location>
        <begin position="350"/>
        <end position="365"/>
    </location>
</feature>
<evidence type="ECO:0000256" key="3">
    <source>
        <dbReference type="ARBA" id="ARBA00022792"/>
    </source>
</evidence>
<evidence type="ECO:0000256" key="5">
    <source>
        <dbReference type="ARBA" id="ARBA00023136"/>
    </source>
</evidence>
<dbReference type="Proteomes" id="UP001447188">
    <property type="component" value="Unassembled WGS sequence"/>
</dbReference>
<name>A0ABR3GUJ8_9PEZI</name>
<feature type="region of interest" description="Disordered" evidence="6">
    <location>
        <begin position="335"/>
        <end position="404"/>
    </location>
</feature>
<evidence type="ECO:0008006" key="9">
    <source>
        <dbReference type="Google" id="ProtNLM"/>
    </source>
</evidence>
<accession>A0ABR3GUJ8</accession>
<keyword evidence="3" id="KW-0999">Mitochondrion inner membrane</keyword>
<evidence type="ECO:0000256" key="2">
    <source>
        <dbReference type="ARBA" id="ARBA00022692"/>
    </source>
</evidence>
<sequence>MRNGSYIRALGRQSFEPSQGPPNSDNELPDNSSSTSEQSQENQRRLIKAQNDVLATVGVCLRDTKCLDLSEAIMQENEVGLLVGAVDLTVTYLASWPLVGIRNRLQAYRTYEGLRYRDVLLMAWHNNNIFQMFSGMPAHLCYQLVNVGRDYLQARFLRWLSSRPLFRDPKTKKPRRLVLNVLDKFLSTCSWFLVYPLYQHSTLQSLHLVPPTPLLPPITSFVPFSTLSPLALPILPTPLFSSATVSALATQAVGSYFLFSFIQQSVCGLIQFYLFQHLRRILPRPDNPDLASITGALDEDDIDQYPRWDSGAQQLQLNQRPTVEEPSVAAIMIEETRRVGEDPRRPRFSATVQLDPQAPGTTPPHNSAPETETPETEITTVDTQAQTNGGPPPHPRHAPAAASPAAVTGRMRPRQQHRVTRLSLHPADIVASHAADGIATALSSGFESAVMRTVARSFLTRQEGVNMSIIEGTLYGPSEIHGNWKLVTKALAGEWGLMWILFEGSYYASTFIGLKWFG</sequence>
<dbReference type="SUPFAM" id="SSF103506">
    <property type="entry name" value="Mitochondrial carrier"/>
    <property type="match status" value="1"/>
</dbReference>
<keyword evidence="5" id="KW-0472">Membrane</keyword>
<keyword evidence="3" id="KW-0496">Mitochondrion</keyword>
<comment type="caution">
    <text evidence="7">The sequence shown here is derived from an EMBL/GenBank/DDBJ whole genome shotgun (WGS) entry which is preliminary data.</text>
</comment>
<proteinExistence type="predicted"/>
<protein>
    <recommendedName>
        <fullName evidence="9">Odorant receptor</fullName>
    </recommendedName>
</protein>
<gene>
    <name evidence="7" type="ORF">Q9L58_001727</name>
</gene>
<keyword evidence="2" id="KW-0812">Transmembrane</keyword>
<evidence type="ECO:0000256" key="4">
    <source>
        <dbReference type="ARBA" id="ARBA00022989"/>
    </source>
</evidence>
<evidence type="ECO:0000256" key="1">
    <source>
        <dbReference type="ARBA" id="ARBA00004370"/>
    </source>
</evidence>
<feature type="compositionally biased region" description="Basic and acidic residues" evidence="6">
    <location>
        <begin position="335"/>
        <end position="345"/>
    </location>
</feature>
<dbReference type="InterPro" id="IPR023395">
    <property type="entry name" value="MCP_dom_sf"/>
</dbReference>
<evidence type="ECO:0000313" key="7">
    <source>
        <dbReference type="EMBL" id="KAL0639266.1"/>
    </source>
</evidence>
<evidence type="ECO:0000256" key="6">
    <source>
        <dbReference type="SAM" id="MobiDB-lite"/>
    </source>
</evidence>